<feature type="domain" description="NAD-dependent epimerase/dehydratase" evidence="1">
    <location>
        <begin position="3"/>
        <end position="215"/>
    </location>
</feature>
<dbReference type="EMBL" id="CAFABA010000043">
    <property type="protein sequence ID" value="CAB4828897.1"/>
    <property type="molecule type" value="Genomic_DNA"/>
</dbReference>
<dbReference type="PANTHER" id="PTHR11092">
    <property type="entry name" value="SUGAR NUCLEOTIDE EPIMERASE RELATED"/>
    <property type="match status" value="1"/>
</dbReference>
<accession>A0A6J6RNA3</accession>
<evidence type="ECO:0000313" key="6">
    <source>
        <dbReference type="EMBL" id="CAB5006324.1"/>
    </source>
</evidence>
<reference evidence="3" key="1">
    <citation type="submission" date="2020-05" db="EMBL/GenBank/DDBJ databases">
        <authorList>
            <person name="Chiriac C."/>
            <person name="Salcher M."/>
            <person name="Ghai R."/>
            <person name="Kavagutti S V."/>
        </authorList>
    </citation>
    <scope>NUCLEOTIDE SEQUENCE</scope>
</reference>
<proteinExistence type="predicted"/>
<sequence>MDVAITGASGLIGTALARSLEADGHHVIPMVRSGPARPGVIQWSPDAGTIDAAGLEGIDAVVHLAGEGIAERRWNDAQKQRILTSRTTGTSLLATTLASLQRPPKVLLSSSAIGYYGERGTDVLDETSAPGQGFLSDVCVAWESAAAPAATAGVRVATLRTGIVLSRDGGALQKMLPLFRLGVGGRFGNGHQIWSWISLHDHLAAVRHLLEHDVHGPVNLTAPHPVANAAFAKALAQAVHRPALFPVPKFGPSILLGGELAQNLLYTSADVRPAALADSGFVFAHPDIDTALAAVLER</sequence>
<dbReference type="PANTHER" id="PTHR11092:SF0">
    <property type="entry name" value="EPIMERASE FAMILY PROTEIN SDR39U1"/>
    <property type="match status" value="1"/>
</dbReference>
<evidence type="ECO:0000259" key="2">
    <source>
        <dbReference type="Pfam" id="PF08338"/>
    </source>
</evidence>
<dbReference type="AlphaFoldDB" id="A0A6J6RNA3"/>
<dbReference type="Pfam" id="PF08338">
    <property type="entry name" value="DUF1731"/>
    <property type="match status" value="1"/>
</dbReference>
<evidence type="ECO:0000313" key="3">
    <source>
        <dbReference type="EMBL" id="CAB4723984.1"/>
    </source>
</evidence>
<dbReference type="EMBL" id="CAFBOS010000134">
    <property type="protein sequence ID" value="CAB5006324.1"/>
    <property type="molecule type" value="Genomic_DNA"/>
</dbReference>
<name>A0A6J6RNA3_9ZZZZ</name>
<organism evidence="3">
    <name type="scientific">freshwater metagenome</name>
    <dbReference type="NCBI Taxonomy" id="449393"/>
    <lineage>
        <taxon>unclassified sequences</taxon>
        <taxon>metagenomes</taxon>
        <taxon>ecological metagenomes</taxon>
    </lineage>
</organism>
<dbReference type="NCBIfam" id="TIGR01777">
    <property type="entry name" value="yfcH"/>
    <property type="match status" value="1"/>
</dbReference>
<dbReference type="InterPro" id="IPR001509">
    <property type="entry name" value="Epimerase_deHydtase"/>
</dbReference>
<feature type="domain" description="DUF1731" evidence="2">
    <location>
        <begin position="247"/>
        <end position="294"/>
    </location>
</feature>
<evidence type="ECO:0000259" key="1">
    <source>
        <dbReference type="Pfam" id="PF01370"/>
    </source>
</evidence>
<evidence type="ECO:0000313" key="5">
    <source>
        <dbReference type="EMBL" id="CAB4907918.1"/>
    </source>
</evidence>
<dbReference type="SUPFAM" id="SSF51735">
    <property type="entry name" value="NAD(P)-binding Rossmann-fold domains"/>
    <property type="match status" value="1"/>
</dbReference>
<dbReference type="Pfam" id="PF01370">
    <property type="entry name" value="Epimerase"/>
    <property type="match status" value="1"/>
</dbReference>
<gene>
    <name evidence="3" type="ORF">UFOPK2754_00004</name>
    <name evidence="4" type="ORF">UFOPK3139_01251</name>
    <name evidence="5" type="ORF">UFOPK3543_01282</name>
    <name evidence="6" type="ORF">UFOPK3967_01991</name>
</gene>
<dbReference type="InterPro" id="IPR036291">
    <property type="entry name" value="NAD(P)-bd_dom_sf"/>
</dbReference>
<protein>
    <submittedName>
        <fullName evidence="3">Unannotated protein</fullName>
    </submittedName>
</protein>
<dbReference type="EMBL" id="CAFBMH010000039">
    <property type="protein sequence ID" value="CAB4907918.1"/>
    <property type="molecule type" value="Genomic_DNA"/>
</dbReference>
<evidence type="ECO:0000313" key="4">
    <source>
        <dbReference type="EMBL" id="CAB4828897.1"/>
    </source>
</evidence>
<dbReference type="InterPro" id="IPR013549">
    <property type="entry name" value="DUF1731"/>
</dbReference>
<dbReference type="EMBL" id="CAEZYR010000001">
    <property type="protein sequence ID" value="CAB4723984.1"/>
    <property type="molecule type" value="Genomic_DNA"/>
</dbReference>
<dbReference type="Gene3D" id="3.40.50.720">
    <property type="entry name" value="NAD(P)-binding Rossmann-like Domain"/>
    <property type="match status" value="1"/>
</dbReference>
<dbReference type="InterPro" id="IPR010099">
    <property type="entry name" value="SDR39U1"/>
</dbReference>